<dbReference type="InterPro" id="IPR038071">
    <property type="entry name" value="UROD/MetE-like_sf"/>
</dbReference>
<protein>
    <recommendedName>
        <fullName evidence="1">Uroporphyrinogen decarboxylase (URO-D) domain-containing protein</fullName>
    </recommendedName>
</protein>
<dbReference type="InterPro" id="IPR000257">
    <property type="entry name" value="Uroporphyrinogen_deCOase"/>
</dbReference>
<dbReference type="GO" id="GO:0006779">
    <property type="term" value="P:porphyrin-containing compound biosynthetic process"/>
    <property type="evidence" value="ECO:0007669"/>
    <property type="project" value="InterPro"/>
</dbReference>
<comment type="caution">
    <text evidence="2">The sequence shown here is derived from an EMBL/GenBank/DDBJ whole genome shotgun (WGS) entry which is preliminary data.</text>
</comment>
<feature type="domain" description="Uroporphyrinogen decarboxylase (URO-D)" evidence="1">
    <location>
        <begin position="8"/>
        <end position="81"/>
    </location>
</feature>
<name>X0W2S6_9ZZZZ</name>
<accession>X0W2S6</accession>
<dbReference type="GO" id="GO:0004853">
    <property type="term" value="F:uroporphyrinogen decarboxylase activity"/>
    <property type="evidence" value="ECO:0007669"/>
    <property type="project" value="InterPro"/>
</dbReference>
<feature type="non-terminal residue" evidence="2">
    <location>
        <position position="131"/>
    </location>
</feature>
<dbReference type="Gene3D" id="3.20.20.210">
    <property type="match status" value="1"/>
</dbReference>
<evidence type="ECO:0000259" key="1">
    <source>
        <dbReference type="Pfam" id="PF01208"/>
    </source>
</evidence>
<gene>
    <name evidence="2" type="ORF">S01H1_53559</name>
</gene>
<dbReference type="EMBL" id="BARS01034687">
    <property type="protein sequence ID" value="GAG25094.1"/>
    <property type="molecule type" value="Genomic_DNA"/>
</dbReference>
<proteinExistence type="predicted"/>
<sequence length="131" mass="15014">MTHDWRASKARFRAAMSGEQPDRVPLYMLVLEQMIARVQGITIRELFSSPKFYANSIISAHEFFHTDNLGLPTAYAGPAEVAAFAEANGKKKTIHWRDYQSFFVEQGEICKTAEDIDNLNIPDHRNLKLWN</sequence>
<dbReference type="SUPFAM" id="SSF51726">
    <property type="entry name" value="UROD/MetE-like"/>
    <property type="match status" value="1"/>
</dbReference>
<evidence type="ECO:0000313" key="2">
    <source>
        <dbReference type="EMBL" id="GAG25094.1"/>
    </source>
</evidence>
<dbReference type="Pfam" id="PF01208">
    <property type="entry name" value="URO-D"/>
    <property type="match status" value="1"/>
</dbReference>
<organism evidence="2">
    <name type="scientific">marine sediment metagenome</name>
    <dbReference type="NCBI Taxonomy" id="412755"/>
    <lineage>
        <taxon>unclassified sequences</taxon>
        <taxon>metagenomes</taxon>
        <taxon>ecological metagenomes</taxon>
    </lineage>
</organism>
<dbReference type="AlphaFoldDB" id="X0W2S6"/>
<reference evidence="2" key="1">
    <citation type="journal article" date="2014" name="Front. Microbiol.">
        <title>High frequency of phylogenetically diverse reductive dehalogenase-homologous genes in deep subseafloor sedimentary metagenomes.</title>
        <authorList>
            <person name="Kawai M."/>
            <person name="Futagami T."/>
            <person name="Toyoda A."/>
            <person name="Takaki Y."/>
            <person name="Nishi S."/>
            <person name="Hori S."/>
            <person name="Arai W."/>
            <person name="Tsubouchi T."/>
            <person name="Morono Y."/>
            <person name="Uchiyama I."/>
            <person name="Ito T."/>
            <person name="Fujiyama A."/>
            <person name="Inagaki F."/>
            <person name="Takami H."/>
        </authorList>
    </citation>
    <scope>NUCLEOTIDE SEQUENCE</scope>
    <source>
        <strain evidence="2">Expedition CK06-06</strain>
    </source>
</reference>